<dbReference type="EMBL" id="JBEGDD010000004">
    <property type="protein sequence ID" value="MEQ7154736.1"/>
    <property type="molecule type" value="Genomic_DNA"/>
</dbReference>
<reference evidence="2 3" key="1">
    <citation type="submission" date="2024-06" db="EMBL/GenBank/DDBJ databases">
        <title>Brevundimonas sp. C11.</title>
        <authorList>
            <person name="Maltman C."/>
        </authorList>
    </citation>
    <scope>NUCLEOTIDE SEQUENCE [LARGE SCALE GENOMIC DNA]</scope>
    <source>
        <strain evidence="2 3">C11</strain>
    </source>
</reference>
<dbReference type="Proteomes" id="UP001445732">
    <property type="component" value="Unassembled WGS sequence"/>
</dbReference>
<comment type="caution">
    <text evidence="2">The sequence shown here is derived from an EMBL/GenBank/DDBJ whole genome shotgun (WGS) entry which is preliminary data.</text>
</comment>
<feature type="signal peptide" evidence="1">
    <location>
        <begin position="1"/>
        <end position="19"/>
    </location>
</feature>
<sequence>MRWIWLGTLGLAGMTAACANVSPVTPTPITTASPAPTPGYDWFLSQDSGIARLAYGVEASDDLKLGLDCSAGTGKVDLVALGKSGMSEIYLESGGETERFPAEGEPSQLHDGDLLTATVEADTPVLQRFRRLGWIAQWVDGERAVYVPQPGSATQVERFFGLCG</sequence>
<protein>
    <recommendedName>
        <fullName evidence="4">Lipoprotein</fullName>
    </recommendedName>
</protein>
<accession>A0ABV1NLL0</accession>
<evidence type="ECO:0008006" key="4">
    <source>
        <dbReference type="Google" id="ProtNLM"/>
    </source>
</evidence>
<evidence type="ECO:0000256" key="1">
    <source>
        <dbReference type="SAM" id="SignalP"/>
    </source>
</evidence>
<dbReference type="RefSeq" id="WP_349683903.1">
    <property type="nucleotide sequence ID" value="NZ_JBEGDD010000004.1"/>
</dbReference>
<name>A0ABV1NLL0_9CAUL</name>
<keyword evidence="1" id="KW-0732">Signal</keyword>
<evidence type="ECO:0000313" key="3">
    <source>
        <dbReference type="Proteomes" id="UP001445732"/>
    </source>
</evidence>
<organism evidence="2 3">
    <name type="scientific">Brevundimonas aurifodinae</name>
    <dbReference type="NCBI Taxonomy" id="1508312"/>
    <lineage>
        <taxon>Bacteria</taxon>
        <taxon>Pseudomonadati</taxon>
        <taxon>Pseudomonadota</taxon>
        <taxon>Alphaproteobacteria</taxon>
        <taxon>Caulobacterales</taxon>
        <taxon>Caulobacteraceae</taxon>
        <taxon>Brevundimonas</taxon>
    </lineage>
</organism>
<dbReference type="PROSITE" id="PS51257">
    <property type="entry name" value="PROKAR_LIPOPROTEIN"/>
    <property type="match status" value="1"/>
</dbReference>
<feature type="chain" id="PRO_5045924423" description="Lipoprotein" evidence="1">
    <location>
        <begin position="20"/>
        <end position="164"/>
    </location>
</feature>
<proteinExistence type="predicted"/>
<keyword evidence="3" id="KW-1185">Reference proteome</keyword>
<evidence type="ECO:0000313" key="2">
    <source>
        <dbReference type="EMBL" id="MEQ7154736.1"/>
    </source>
</evidence>
<gene>
    <name evidence="2" type="ORF">ABN401_05895</name>
</gene>